<proteinExistence type="predicted"/>
<keyword evidence="4" id="KW-1185">Reference proteome</keyword>
<evidence type="ECO:0000313" key="2">
    <source>
        <dbReference type="EMBL" id="CAF1108665.1"/>
    </source>
</evidence>
<dbReference type="Proteomes" id="UP000663832">
    <property type="component" value="Unassembled WGS sequence"/>
</dbReference>
<evidence type="ECO:0000313" key="4">
    <source>
        <dbReference type="Proteomes" id="UP000663832"/>
    </source>
</evidence>
<accession>A0A815SLD7</accession>
<dbReference type="InterPro" id="IPR006084">
    <property type="entry name" value="XPG/Rad2"/>
</dbReference>
<dbReference type="PANTHER" id="PTHR11081:SF59">
    <property type="entry name" value="FI23547P1"/>
    <property type="match status" value="1"/>
</dbReference>
<comment type="caution">
    <text evidence="3">The sequence shown here is derived from an EMBL/GenBank/DDBJ whole genome shotgun (WGS) entry which is preliminary data.</text>
</comment>
<name>A0A815SLD7_9BILA</name>
<gene>
    <name evidence="2" type="ORF">BJG266_LOCUS21767</name>
    <name evidence="3" type="ORF">QVE165_LOCUS43030</name>
</gene>
<dbReference type="GO" id="GO:0017108">
    <property type="term" value="F:5'-flap endonuclease activity"/>
    <property type="evidence" value="ECO:0007669"/>
    <property type="project" value="TreeGrafter"/>
</dbReference>
<reference evidence="3" key="1">
    <citation type="submission" date="2021-02" db="EMBL/GenBank/DDBJ databases">
        <authorList>
            <person name="Nowell W R."/>
        </authorList>
    </citation>
    <scope>NUCLEOTIDE SEQUENCE</scope>
</reference>
<evidence type="ECO:0000313" key="3">
    <source>
        <dbReference type="EMBL" id="CAF1493463.1"/>
    </source>
</evidence>
<organism evidence="3 4">
    <name type="scientific">Adineta steineri</name>
    <dbReference type="NCBI Taxonomy" id="433720"/>
    <lineage>
        <taxon>Eukaryota</taxon>
        <taxon>Metazoa</taxon>
        <taxon>Spiralia</taxon>
        <taxon>Gnathifera</taxon>
        <taxon>Rotifera</taxon>
        <taxon>Eurotatoria</taxon>
        <taxon>Bdelloidea</taxon>
        <taxon>Adinetida</taxon>
        <taxon>Adinetidae</taxon>
        <taxon>Adineta</taxon>
    </lineage>
</organism>
<dbReference type="PANTHER" id="PTHR11081">
    <property type="entry name" value="FLAP ENDONUCLEASE FAMILY MEMBER"/>
    <property type="match status" value="1"/>
</dbReference>
<sequence length="106" mass="12037">MIVDVVIINDSDYFAYGAKTIIRNSDIDIKSISFDIYDRNEIQSACYLNQRSLLTLALILGSDYDRQDIHTINLKNALKFLQLTSTNVDPVSYLCTILICSNPQNK</sequence>
<dbReference type="EMBL" id="CAJNOI010000132">
    <property type="protein sequence ID" value="CAF1108665.1"/>
    <property type="molecule type" value="Genomic_DNA"/>
</dbReference>
<protein>
    <recommendedName>
        <fullName evidence="1">XPG-I domain-containing protein</fullName>
    </recommendedName>
</protein>
<dbReference type="Pfam" id="PF00867">
    <property type="entry name" value="XPG_I"/>
    <property type="match status" value="1"/>
</dbReference>
<dbReference type="Proteomes" id="UP000663877">
    <property type="component" value="Unassembled WGS sequence"/>
</dbReference>
<dbReference type="OrthoDB" id="2959108at2759"/>
<dbReference type="InterPro" id="IPR006086">
    <property type="entry name" value="XPG-I_dom"/>
</dbReference>
<feature type="domain" description="XPG-I" evidence="1">
    <location>
        <begin position="3"/>
        <end position="63"/>
    </location>
</feature>
<dbReference type="SUPFAM" id="SSF88723">
    <property type="entry name" value="PIN domain-like"/>
    <property type="match status" value="1"/>
</dbReference>
<dbReference type="AlphaFoldDB" id="A0A815SLD7"/>
<evidence type="ECO:0000259" key="1">
    <source>
        <dbReference type="Pfam" id="PF00867"/>
    </source>
</evidence>
<dbReference type="EMBL" id="CAJNOM010000544">
    <property type="protein sequence ID" value="CAF1493463.1"/>
    <property type="molecule type" value="Genomic_DNA"/>
</dbReference>
<dbReference type="InterPro" id="IPR029060">
    <property type="entry name" value="PIN-like_dom_sf"/>
</dbReference>
<dbReference type="Gene3D" id="3.40.50.1010">
    <property type="entry name" value="5'-nuclease"/>
    <property type="match status" value="1"/>
</dbReference>